<comment type="caution">
    <text evidence="1">The sequence shown here is derived from an EMBL/GenBank/DDBJ whole genome shotgun (WGS) entry which is preliminary data.</text>
</comment>
<sequence length="118" mass="13124">MTAAAIASSTQTVFLVVHHRAMTRPLQQEVPTITGGGTQSLTTTIPTGEATSCLLIRQQVIYVKSRRPLRDEIIVSERHITNLKSCDQCAEGPHEKTFRSKIFTAFLHLFIDSEVTSR</sequence>
<dbReference type="EMBL" id="BGPR01001487">
    <property type="protein sequence ID" value="GBM55141.1"/>
    <property type="molecule type" value="Genomic_DNA"/>
</dbReference>
<keyword evidence="2" id="KW-1185">Reference proteome</keyword>
<reference evidence="1 2" key="1">
    <citation type="journal article" date="2019" name="Sci. Rep.">
        <title>Orb-weaving spider Araneus ventricosus genome elucidates the spidroin gene catalogue.</title>
        <authorList>
            <person name="Kono N."/>
            <person name="Nakamura H."/>
            <person name="Ohtoshi R."/>
            <person name="Moran D.A.P."/>
            <person name="Shinohara A."/>
            <person name="Yoshida Y."/>
            <person name="Fujiwara M."/>
            <person name="Mori M."/>
            <person name="Tomita M."/>
            <person name="Arakawa K."/>
        </authorList>
    </citation>
    <scope>NUCLEOTIDE SEQUENCE [LARGE SCALE GENOMIC DNA]</scope>
</reference>
<dbReference type="Proteomes" id="UP000499080">
    <property type="component" value="Unassembled WGS sequence"/>
</dbReference>
<evidence type="ECO:0000313" key="1">
    <source>
        <dbReference type="EMBL" id="GBM55141.1"/>
    </source>
</evidence>
<accession>A0A4Y2GQG7</accession>
<dbReference type="AlphaFoldDB" id="A0A4Y2GQG7"/>
<proteinExistence type="predicted"/>
<name>A0A4Y2GQG7_ARAVE</name>
<protein>
    <submittedName>
        <fullName evidence="1">Uncharacterized protein</fullName>
    </submittedName>
</protein>
<gene>
    <name evidence="1" type="ORF">AVEN_207025_1</name>
</gene>
<organism evidence="1 2">
    <name type="scientific">Araneus ventricosus</name>
    <name type="common">Orbweaver spider</name>
    <name type="synonym">Epeira ventricosa</name>
    <dbReference type="NCBI Taxonomy" id="182803"/>
    <lineage>
        <taxon>Eukaryota</taxon>
        <taxon>Metazoa</taxon>
        <taxon>Ecdysozoa</taxon>
        <taxon>Arthropoda</taxon>
        <taxon>Chelicerata</taxon>
        <taxon>Arachnida</taxon>
        <taxon>Araneae</taxon>
        <taxon>Araneomorphae</taxon>
        <taxon>Entelegynae</taxon>
        <taxon>Araneoidea</taxon>
        <taxon>Araneidae</taxon>
        <taxon>Araneus</taxon>
    </lineage>
</organism>
<evidence type="ECO:0000313" key="2">
    <source>
        <dbReference type="Proteomes" id="UP000499080"/>
    </source>
</evidence>